<reference evidence="1 2" key="1">
    <citation type="journal article" date="2012" name="Int. J. Syst. Evol. Microbiol.">
        <title>Flammeovirga pacifica sp. nov., isolated from deep-sea sediment.</title>
        <authorList>
            <person name="Xu H."/>
            <person name="Fu Y."/>
            <person name="Yang N."/>
            <person name="Ding Z."/>
            <person name="Lai Q."/>
            <person name="Zeng R."/>
        </authorList>
    </citation>
    <scope>NUCLEOTIDE SEQUENCE [LARGE SCALE GENOMIC DNA]</scope>
    <source>
        <strain evidence="2">DSM 24597 / LMG 26175 / WPAGA1</strain>
    </source>
</reference>
<dbReference type="AlphaFoldDB" id="A0A1S1YZ87"/>
<evidence type="ECO:0000313" key="1">
    <source>
        <dbReference type="EMBL" id="OHX66185.1"/>
    </source>
</evidence>
<protein>
    <submittedName>
        <fullName evidence="1">Uncharacterized protein</fullName>
    </submittedName>
</protein>
<keyword evidence="2" id="KW-1185">Reference proteome</keyword>
<proteinExistence type="predicted"/>
<organism evidence="1 2">
    <name type="scientific">Flammeovirga pacifica</name>
    <dbReference type="NCBI Taxonomy" id="915059"/>
    <lineage>
        <taxon>Bacteria</taxon>
        <taxon>Pseudomonadati</taxon>
        <taxon>Bacteroidota</taxon>
        <taxon>Cytophagia</taxon>
        <taxon>Cytophagales</taxon>
        <taxon>Flammeovirgaceae</taxon>
        <taxon>Flammeovirga</taxon>
    </lineage>
</organism>
<comment type="caution">
    <text evidence="1">The sequence shown here is derived from an EMBL/GenBank/DDBJ whole genome shotgun (WGS) entry which is preliminary data.</text>
</comment>
<dbReference type="Proteomes" id="UP000179797">
    <property type="component" value="Unassembled WGS sequence"/>
</dbReference>
<sequence length="300" mass="35631">MKYLITTLILLFQINIYGQINDSINIYLPPEHIEEISTKLPKNGILNIKSDKSEIIRIYLKINARLNRELELQEYFFEEIAFISEQRKRTIISVSSEKNDKVYWFTLPYLIYKNKNEIESYIYSFTFVPNIKNLKYKDNNQINFVAVINVLKFLITLDEIESEIFQYLIKVREISSNEINRNSLFIVNSLDTTYQNIVKSEQKELGSGIYRFGILGPHFHSYLLFIDIENEISMHNLTSIKTIEETVAFFNSNPNLFSFEEQLYILKSVVQIIDNRRLDDLREEEYEKEMYNLDLGDEKD</sequence>
<dbReference type="OrthoDB" id="9838610at2"/>
<dbReference type="EMBL" id="JRYR02000001">
    <property type="protein sequence ID" value="OHX66185.1"/>
    <property type="molecule type" value="Genomic_DNA"/>
</dbReference>
<dbReference type="RefSeq" id="WP_044218425.1">
    <property type="nucleotide sequence ID" value="NZ_JRYR02000001.1"/>
</dbReference>
<name>A0A1S1YZ87_FLAPC</name>
<accession>A0A1S1YZ87</accession>
<gene>
    <name evidence="1" type="ORF">NH26_07390</name>
</gene>
<evidence type="ECO:0000313" key="2">
    <source>
        <dbReference type="Proteomes" id="UP000179797"/>
    </source>
</evidence>